<reference evidence="4" key="1">
    <citation type="journal article" date="2019" name="Int. J. Syst. Evol. Microbiol.">
        <title>The Global Catalogue of Microorganisms (GCM) 10K type strain sequencing project: providing services to taxonomists for standard genome sequencing and annotation.</title>
        <authorList>
            <consortium name="The Broad Institute Genomics Platform"/>
            <consortium name="The Broad Institute Genome Sequencing Center for Infectious Disease"/>
            <person name="Wu L."/>
            <person name="Ma J."/>
        </authorList>
    </citation>
    <scope>NUCLEOTIDE SEQUENCE [LARGE SCALE GENOMIC DNA]</scope>
    <source>
        <strain evidence="4">CCUG 59778</strain>
    </source>
</reference>
<dbReference type="Pfam" id="PF04014">
    <property type="entry name" value="MazE_antitoxin"/>
    <property type="match status" value="1"/>
</dbReference>
<protein>
    <submittedName>
        <fullName evidence="3">AbrB/MazE/SpoVT family DNA-binding domain-containing protein</fullName>
    </submittedName>
</protein>
<organism evidence="3 4">
    <name type="scientific">Chungangia koreensis</name>
    <dbReference type="NCBI Taxonomy" id="752657"/>
    <lineage>
        <taxon>Bacteria</taxon>
        <taxon>Bacillati</taxon>
        <taxon>Bacillota</taxon>
        <taxon>Bacilli</taxon>
        <taxon>Lactobacillales</taxon>
        <taxon>Chungangia</taxon>
    </lineage>
</organism>
<proteinExistence type="predicted"/>
<sequence length="79" mass="8853">MELSKLSSKGQITIPKQIRKVLDVEEGDHIAFVEEDGLVIMIKGTLQSLHDLQDSVEDGKVNRLIEKLHMNAKDNGKVE</sequence>
<feature type="domain" description="SpoVT-AbrB" evidence="2">
    <location>
        <begin position="1"/>
        <end position="46"/>
    </location>
</feature>
<keyword evidence="1 3" id="KW-0238">DNA-binding</keyword>
<dbReference type="PROSITE" id="PS51740">
    <property type="entry name" value="SPOVT_ABRB"/>
    <property type="match status" value="1"/>
</dbReference>
<dbReference type="Gene3D" id="2.10.260.10">
    <property type="match status" value="1"/>
</dbReference>
<dbReference type="Proteomes" id="UP001595817">
    <property type="component" value="Unassembled WGS sequence"/>
</dbReference>
<evidence type="ECO:0000256" key="1">
    <source>
        <dbReference type="PROSITE-ProRule" id="PRU01076"/>
    </source>
</evidence>
<accession>A0ABV8X9M9</accession>
<dbReference type="SUPFAM" id="SSF89447">
    <property type="entry name" value="AbrB/MazE/MraZ-like"/>
    <property type="match status" value="1"/>
</dbReference>
<dbReference type="RefSeq" id="WP_378155176.1">
    <property type="nucleotide sequence ID" value="NZ_JBHSEC010000019.1"/>
</dbReference>
<keyword evidence="4" id="KW-1185">Reference proteome</keyword>
<comment type="caution">
    <text evidence="3">The sequence shown here is derived from an EMBL/GenBank/DDBJ whole genome shotgun (WGS) entry which is preliminary data.</text>
</comment>
<dbReference type="GO" id="GO:0003677">
    <property type="term" value="F:DNA binding"/>
    <property type="evidence" value="ECO:0007669"/>
    <property type="project" value="UniProtKB-KW"/>
</dbReference>
<dbReference type="InterPro" id="IPR037914">
    <property type="entry name" value="SpoVT-AbrB_sf"/>
</dbReference>
<dbReference type="NCBIfam" id="TIGR01439">
    <property type="entry name" value="lp_hng_hel_AbrB"/>
    <property type="match status" value="1"/>
</dbReference>
<name>A0ABV8X9M9_9LACT</name>
<evidence type="ECO:0000313" key="4">
    <source>
        <dbReference type="Proteomes" id="UP001595817"/>
    </source>
</evidence>
<dbReference type="InterPro" id="IPR007159">
    <property type="entry name" value="SpoVT-AbrB_dom"/>
</dbReference>
<evidence type="ECO:0000313" key="3">
    <source>
        <dbReference type="EMBL" id="MFC4410855.1"/>
    </source>
</evidence>
<evidence type="ECO:0000259" key="2">
    <source>
        <dbReference type="PROSITE" id="PS51740"/>
    </source>
</evidence>
<gene>
    <name evidence="3" type="ORF">ACFOZY_10550</name>
</gene>
<dbReference type="EMBL" id="JBHSEC010000019">
    <property type="protein sequence ID" value="MFC4410855.1"/>
    <property type="molecule type" value="Genomic_DNA"/>
</dbReference>
<dbReference type="SMART" id="SM00966">
    <property type="entry name" value="SpoVT_AbrB"/>
    <property type="match status" value="1"/>
</dbReference>